<evidence type="ECO:0000313" key="2">
    <source>
        <dbReference type="EMBL" id="SHM32668.1"/>
    </source>
</evidence>
<dbReference type="SUPFAM" id="SSF53067">
    <property type="entry name" value="Actin-like ATPase domain"/>
    <property type="match status" value="1"/>
</dbReference>
<accession>A0A1M7HW71</accession>
<dbReference type="NCBIfam" id="TIGR03725">
    <property type="entry name" value="T6A_YeaZ"/>
    <property type="match status" value="1"/>
</dbReference>
<keyword evidence="3" id="KW-1185">Reference proteome</keyword>
<dbReference type="PANTHER" id="PTHR11735:SF11">
    <property type="entry name" value="TRNA THREONYLCARBAMOYLADENOSINE BIOSYNTHESIS PROTEIN TSAB"/>
    <property type="match status" value="1"/>
</dbReference>
<reference evidence="3" key="1">
    <citation type="submission" date="2016-11" db="EMBL/GenBank/DDBJ databases">
        <authorList>
            <person name="Varghese N."/>
            <person name="Submissions S."/>
        </authorList>
    </citation>
    <scope>NUCLEOTIDE SEQUENCE [LARGE SCALE GENOMIC DNA]</scope>
    <source>
        <strain evidence="3">DSM 6637</strain>
    </source>
</reference>
<evidence type="ECO:0000313" key="3">
    <source>
        <dbReference type="Proteomes" id="UP000184444"/>
    </source>
</evidence>
<dbReference type="GO" id="GO:0002949">
    <property type="term" value="P:tRNA threonylcarbamoyladenosine modification"/>
    <property type="evidence" value="ECO:0007669"/>
    <property type="project" value="InterPro"/>
</dbReference>
<dbReference type="AlphaFoldDB" id="A0A1M7HW71"/>
<proteinExistence type="predicted"/>
<protein>
    <submittedName>
        <fullName evidence="2">tRNA threonylcarbamoyl adenosine modification protein YeaZ</fullName>
    </submittedName>
</protein>
<dbReference type="Pfam" id="PF00814">
    <property type="entry name" value="TsaD"/>
    <property type="match status" value="1"/>
</dbReference>
<gene>
    <name evidence="2" type="ORF">SAMN05444389_10746</name>
</gene>
<feature type="domain" description="Gcp-like" evidence="1">
    <location>
        <begin position="36"/>
        <end position="107"/>
    </location>
</feature>
<dbReference type="GO" id="GO:0005829">
    <property type="term" value="C:cytosol"/>
    <property type="evidence" value="ECO:0007669"/>
    <property type="project" value="TreeGrafter"/>
</dbReference>
<dbReference type="Proteomes" id="UP000184444">
    <property type="component" value="Unassembled WGS sequence"/>
</dbReference>
<evidence type="ECO:0000259" key="1">
    <source>
        <dbReference type="Pfam" id="PF00814"/>
    </source>
</evidence>
<dbReference type="EMBL" id="FRCK01000007">
    <property type="protein sequence ID" value="SHM32668.1"/>
    <property type="molecule type" value="Genomic_DNA"/>
</dbReference>
<dbReference type="InterPro" id="IPR043129">
    <property type="entry name" value="ATPase_NBD"/>
</dbReference>
<sequence length="221" mass="22545">MPDRLRVLGFDTSAAHCAAAVVCGGRVLAQRIEPMARGQAERLFPLLAELLAEVGLGWSDLDAIGVGEGPGNFTGIRISVAAARGLALSLGIPAVGVTVSEAAACDAPRPCRAIVALRGDEVVWQDFPALRADTQAAFDAGQEGLPAGPALGRREALPSGPAPCCSPHSLPVAIALLAGRRVAAIAERAASADAEIARPAPLYLRPADAAPPRDPPPVILP</sequence>
<dbReference type="InterPro" id="IPR000905">
    <property type="entry name" value="Gcp-like_dom"/>
</dbReference>
<dbReference type="RefSeq" id="WP_073067005.1">
    <property type="nucleotide sequence ID" value="NZ_FRCK01000007.1"/>
</dbReference>
<name>A0A1M7HW71_9RHOB</name>
<organism evidence="2 3">
    <name type="scientific">Paracoccus solventivorans</name>
    <dbReference type="NCBI Taxonomy" id="53463"/>
    <lineage>
        <taxon>Bacteria</taxon>
        <taxon>Pseudomonadati</taxon>
        <taxon>Pseudomonadota</taxon>
        <taxon>Alphaproteobacteria</taxon>
        <taxon>Rhodobacterales</taxon>
        <taxon>Paracoccaceae</taxon>
        <taxon>Paracoccus</taxon>
    </lineage>
</organism>
<dbReference type="PANTHER" id="PTHR11735">
    <property type="entry name" value="TRNA N6-ADENOSINE THREONYLCARBAMOYLTRANSFERASE"/>
    <property type="match status" value="1"/>
</dbReference>
<dbReference type="InterPro" id="IPR022496">
    <property type="entry name" value="T6A_TsaB"/>
</dbReference>
<dbReference type="STRING" id="53463.SAMN05444389_10746"/>
<dbReference type="Gene3D" id="3.30.420.40">
    <property type="match status" value="1"/>
</dbReference>